<evidence type="ECO:0000256" key="5">
    <source>
        <dbReference type="ARBA" id="ARBA00013011"/>
    </source>
</evidence>
<evidence type="ECO:0000256" key="12">
    <source>
        <dbReference type="PIRNR" id="PIRNR000109"/>
    </source>
</evidence>
<dbReference type="InterPro" id="IPR008927">
    <property type="entry name" value="6-PGluconate_DH-like_C_sf"/>
</dbReference>
<feature type="binding site" evidence="14">
    <location>
        <position position="446"/>
    </location>
    <ligand>
        <name>substrate</name>
        <note>ligand shared between dimeric partners</note>
    </ligand>
</feature>
<evidence type="ECO:0000256" key="3">
    <source>
        <dbReference type="ARBA" id="ARBA00008419"/>
    </source>
</evidence>
<comment type="similarity">
    <text evidence="3 12 16">Belongs to the 6-phosphogluconate dehydrogenase family.</text>
</comment>
<feature type="binding site" description="in other chain" evidence="14">
    <location>
        <begin position="185"/>
        <end position="186"/>
    </location>
    <ligand>
        <name>substrate</name>
        <note>ligand shared between dimeric partners</note>
    </ligand>
</feature>
<dbReference type="Pfam" id="PF03446">
    <property type="entry name" value="NAD_binding_2"/>
    <property type="match status" value="1"/>
</dbReference>
<feature type="active site" description="Proton acceptor" evidence="13">
    <location>
        <position position="182"/>
    </location>
</feature>
<protein>
    <recommendedName>
        <fullName evidence="6 12">6-phosphogluconate dehydrogenase, decarboxylating</fullName>
        <ecNumber evidence="5 12">1.1.1.44</ecNumber>
    </recommendedName>
</protein>
<dbReference type="Gene3D" id="3.40.50.720">
    <property type="entry name" value="NAD(P)-binding Rossmann-like Domain"/>
    <property type="match status" value="1"/>
</dbReference>
<evidence type="ECO:0000259" key="17">
    <source>
        <dbReference type="SMART" id="SM01350"/>
    </source>
</evidence>
<feature type="binding site" description="in other chain" evidence="14">
    <location>
        <begin position="128"/>
        <end position="130"/>
    </location>
    <ligand>
        <name>substrate</name>
        <note>ligand shared between dimeric partners</note>
    </ligand>
</feature>
<dbReference type="AlphaFoldDB" id="F7WZ14"/>
<name>F7WZ14_9GAMM</name>
<dbReference type="GO" id="GO:0004616">
    <property type="term" value="F:phosphogluconate dehydrogenase (decarboxylating) activity"/>
    <property type="evidence" value="ECO:0007669"/>
    <property type="project" value="UniProtKB-EC"/>
</dbReference>
<dbReference type="InterPro" id="IPR013328">
    <property type="entry name" value="6PGD_dom2"/>
</dbReference>
<dbReference type="PROSITE" id="PS00461">
    <property type="entry name" value="6PGD"/>
    <property type="match status" value="1"/>
</dbReference>
<dbReference type="InterPro" id="IPR006183">
    <property type="entry name" value="Pgluconate_DH"/>
</dbReference>
<dbReference type="Gene3D" id="1.20.5.320">
    <property type="entry name" value="6-Phosphogluconate Dehydrogenase, domain 3"/>
    <property type="match status" value="1"/>
</dbReference>
<feature type="binding site" evidence="15">
    <location>
        <begin position="33"/>
        <end position="35"/>
    </location>
    <ligand>
        <name>NADP(+)</name>
        <dbReference type="ChEBI" id="CHEBI:58349"/>
    </ligand>
</feature>
<evidence type="ECO:0000256" key="15">
    <source>
        <dbReference type="PIRSR" id="PIRSR000109-3"/>
    </source>
</evidence>
<keyword evidence="10 12" id="KW-0570">Pentose shunt</keyword>
<evidence type="ECO:0000256" key="8">
    <source>
        <dbReference type="ARBA" id="ARBA00023002"/>
    </source>
</evidence>
<dbReference type="EMBL" id="CP001817">
    <property type="protein sequence ID" value="AEH39664.1"/>
    <property type="molecule type" value="Genomic_DNA"/>
</dbReference>
<dbReference type="NCBIfam" id="TIGR00873">
    <property type="entry name" value="gnd"/>
    <property type="match status" value="1"/>
</dbReference>
<dbReference type="FunFam" id="1.10.1040.10:FF:000002">
    <property type="entry name" value="6-phosphogluconate dehydrogenase, decarboxylating"/>
    <property type="match status" value="1"/>
</dbReference>
<evidence type="ECO:0000256" key="9">
    <source>
        <dbReference type="ARBA" id="ARBA00023064"/>
    </source>
</evidence>
<dbReference type="eggNOG" id="COG0362">
    <property type="taxonomic scope" value="Bacteria"/>
</dbReference>
<organism evidence="18 19">
    <name type="scientific">Buchnera aphidicola</name>
    <name type="common">Cinara tujafilina</name>
    <dbReference type="NCBI Taxonomy" id="261317"/>
    <lineage>
        <taxon>Bacteria</taxon>
        <taxon>Pseudomonadati</taxon>
        <taxon>Pseudomonadota</taxon>
        <taxon>Gammaproteobacteria</taxon>
        <taxon>Enterobacterales</taxon>
        <taxon>Erwiniaceae</taxon>
        <taxon>Buchnera</taxon>
    </lineage>
</organism>
<feature type="binding site" description="in other chain" evidence="14">
    <location>
        <position position="259"/>
    </location>
    <ligand>
        <name>substrate</name>
        <note>ligand shared between dimeric partners</note>
    </ligand>
</feature>
<feature type="binding site" evidence="14">
    <location>
        <position position="452"/>
    </location>
    <ligand>
        <name>substrate</name>
        <note>ligand shared between dimeric partners</note>
    </ligand>
</feature>
<proteinExistence type="inferred from homology"/>
<feature type="binding site" evidence="15">
    <location>
        <position position="102"/>
    </location>
    <ligand>
        <name>NADP(+)</name>
        <dbReference type="ChEBI" id="CHEBI:58349"/>
    </ligand>
</feature>
<evidence type="ECO:0000256" key="13">
    <source>
        <dbReference type="PIRSR" id="PIRSR000109-1"/>
    </source>
</evidence>
<dbReference type="PIRSF" id="PIRSF000109">
    <property type="entry name" value="6PGD"/>
    <property type="match status" value="1"/>
</dbReference>
<keyword evidence="8 12" id="KW-0560">Oxidoreductase</keyword>
<evidence type="ECO:0000256" key="2">
    <source>
        <dbReference type="ARBA" id="ARBA00004874"/>
    </source>
</evidence>
<dbReference type="GO" id="GO:0019521">
    <property type="term" value="P:D-gluconate metabolic process"/>
    <property type="evidence" value="ECO:0007669"/>
    <property type="project" value="UniProtKB-KW"/>
</dbReference>
<comment type="pathway">
    <text evidence="2 12 16">Carbohydrate degradation; pentose phosphate pathway; D-ribulose 5-phosphate from D-glucose 6-phosphate (oxidative stage): step 3/3.</text>
</comment>
<dbReference type="PANTHER" id="PTHR11811">
    <property type="entry name" value="6-PHOSPHOGLUCONATE DEHYDROGENASE"/>
    <property type="match status" value="1"/>
</dbReference>
<dbReference type="InterPro" id="IPR036291">
    <property type="entry name" value="NAD(P)-bd_dom_sf"/>
</dbReference>
<dbReference type="SUPFAM" id="SSF51735">
    <property type="entry name" value="NAD(P)-binding Rossmann-fold domains"/>
    <property type="match status" value="1"/>
</dbReference>
<dbReference type="EC" id="1.1.1.44" evidence="5 12"/>
<dbReference type="PRINTS" id="PR00076">
    <property type="entry name" value="6PGDHDRGNASE"/>
</dbReference>
<keyword evidence="7 12" id="KW-0521">NADP</keyword>
<comment type="subunit">
    <text evidence="4 12">Homodimer.</text>
</comment>
<feature type="binding site" description="in other chain" evidence="14">
    <location>
        <position position="286"/>
    </location>
    <ligand>
        <name>substrate</name>
        <note>ligand shared between dimeric partners</note>
    </ligand>
</feature>
<feature type="binding site" evidence="15">
    <location>
        <begin position="10"/>
        <end position="15"/>
    </location>
    <ligand>
        <name>NADP(+)</name>
        <dbReference type="ChEBI" id="CHEBI:58349"/>
    </ligand>
</feature>
<dbReference type="OrthoDB" id="9804542at2"/>
<feature type="binding site" description="in other chain" evidence="14">
    <location>
        <position position="190"/>
    </location>
    <ligand>
        <name>substrate</name>
        <note>ligand shared between dimeric partners</note>
    </ligand>
</feature>
<dbReference type="InterPro" id="IPR006184">
    <property type="entry name" value="6PGdom_BS"/>
</dbReference>
<dbReference type="FunFam" id="1.20.5.320:FF:000001">
    <property type="entry name" value="6-phosphogluconate dehydrogenase, decarboxylating"/>
    <property type="match status" value="1"/>
</dbReference>
<dbReference type="UniPathway" id="UPA00115">
    <property type="reaction ID" value="UER00410"/>
</dbReference>
<dbReference type="SMART" id="SM01350">
    <property type="entry name" value="6PGD"/>
    <property type="match status" value="1"/>
</dbReference>
<evidence type="ECO:0000313" key="18">
    <source>
        <dbReference type="EMBL" id="AEH39664.1"/>
    </source>
</evidence>
<dbReference type="GO" id="GO:0006098">
    <property type="term" value="P:pentose-phosphate shunt"/>
    <property type="evidence" value="ECO:0007669"/>
    <property type="project" value="UniProtKB-UniPathway"/>
</dbReference>
<reference evidence="18 19" key="1">
    <citation type="journal article" date="2011" name="Appl. Environ. Microbiol.">
        <title>The genome of Buchnera aphidicola from the aphid Cinara tujafilina provides new clues about the evolutionary history of metabolic losses in bacterial endosymbionts.</title>
        <authorList>
            <person name="Lamelas A."/>
            <person name="Gosalbes M.J."/>
            <person name="Moya A."/>
            <person name="Latorre A."/>
        </authorList>
    </citation>
    <scope>NUCLEOTIDE SEQUENCE [LARGE SCALE GENOMIC DNA]</scope>
    <source>
        <strain evidence="19">Cinara tujafilina</strain>
    </source>
</reference>
<dbReference type="InterPro" id="IPR006113">
    <property type="entry name" value="6PGDH_Gnd/GntZ"/>
</dbReference>
<evidence type="ECO:0000256" key="4">
    <source>
        <dbReference type="ARBA" id="ARBA00011738"/>
    </source>
</evidence>
<dbReference type="Proteomes" id="UP000006811">
    <property type="component" value="Chromosome"/>
</dbReference>
<gene>
    <name evidence="18" type="primary">gnd</name>
    <name evidence="18" type="ORF">BCTU_072</name>
</gene>
<accession>F7WZ14</accession>
<evidence type="ECO:0000256" key="1">
    <source>
        <dbReference type="ARBA" id="ARBA00002526"/>
    </source>
</evidence>
<dbReference type="NCBIfam" id="NF006765">
    <property type="entry name" value="PRK09287.1"/>
    <property type="match status" value="1"/>
</dbReference>
<dbReference type="STRING" id="261317.BCTU_072"/>
<dbReference type="GO" id="GO:0050661">
    <property type="term" value="F:NADP binding"/>
    <property type="evidence" value="ECO:0007669"/>
    <property type="project" value="InterPro"/>
</dbReference>
<keyword evidence="9 16" id="KW-0311">Gluconate utilization</keyword>
<evidence type="ECO:0000256" key="7">
    <source>
        <dbReference type="ARBA" id="ARBA00022857"/>
    </source>
</evidence>
<feature type="binding site" description="in other chain" evidence="14">
    <location>
        <position position="102"/>
    </location>
    <ligand>
        <name>substrate</name>
        <note>ligand shared between dimeric partners</note>
    </ligand>
</feature>
<dbReference type="Pfam" id="PF00393">
    <property type="entry name" value="6PGD"/>
    <property type="match status" value="1"/>
</dbReference>
<evidence type="ECO:0000256" key="16">
    <source>
        <dbReference type="RuleBase" id="RU000485"/>
    </source>
</evidence>
<evidence type="ECO:0000256" key="11">
    <source>
        <dbReference type="ARBA" id="ARBA00048640"/>
    </source>
</evidence>
<feature type="domain" description="6-phosphogluconate dehydrogenase C-terminal" evidence="17">
    <location>
        <begin position="178"/>
        <end position="468"/>
    </location>
</feature>
<comment type="catalytic activity">
    <reaction evidence="11 12 16">
        <text>6-phospho-D-gluconate + NADP(+) = D-ribulose 5-phosphate + CO2 + NADPH</text>
        <dbReference type="Rhea" id="RHEA:10116"/>
        <dbReference type="ChEBI" id="CHEBI:16526"/>
        <dbReference type="ChEBI" id="CHEBI:57783"/>
        <dbReference type="ChEBI" id="CHEBI:58121"/>
        <dbReference type="ChEBI" id="CHEBI:58349"/>
        <dbReference type="ChEBI" id="CHEBI:58759"/>
        <dbReference type="EC" id="1.1.1.44"/>
    </reaction>
</comment>
<evidence type="ECO:0000256" key="10">
    <source>
        <dbReference type="ARBA" id="ARBA00023126"/>
    </source>
</evidence>
<feature type="active site" description="Proton donor" evidence="13">
    <location>
        <position position="189"/>
    </location>
</feature>
<evidence type="ECO:0000313" key="19">
    <source>
        <dbReference type="Proteomes" id="UP000006811"/>
    </source>
</evidence>
<dbReference type="Gene3D" id="1.10.1040.10">
    <property type="entry name" value="N-(1-d-carboxylethyl)-l-norvaline Dehydrogenase, domain 2"/>
    <property type="match status" value="1"/>
</dbReference>
<dbReference type="SUPFAM" id="SSF48179">
    <property type="entry name" value="6-phosphogluconate dehydrogenase C-terminal domain-like"/>
    <property type="match status" value="1"/>
</dbReference>
<evidence type="ECO:0000256" key="14">
    <source>
        <dbReference type="PIRSR" id="PIRSR000109-2"/>
    </source>
</evidence>
<dbReference type="HOGENOM" id="CLU_024540_4_2_6"/>
<dbReference type="InterPro" id="IPR006115">
    <property type="entry name" value="6PGDH_NADP-bd"/>
</dbReference>
<feature type="binding site" evidence="15">
    <location>
        <begin position="74"/>
        <end position="76"/>
    </location>
    <ligand>
        <name>NADP(+)</name>
        <dbReference type="ChEBI" id="CHEBI:58349"/>
    </ligand>
</feature>
<dbReference type="InterPro" id="IPR006114">
    <property type="entry name" value="6PGDH_C"/>
</dbReference>
<evidence type="ECO:0000256" key="6">
    <source>
        <dbReference type="ARBA" id="ARBA00018193"/>
    </source>
</evidence>
<sequence length="469" mass="52699">MLKNDIGVIGMGVMGKNLAHNIANHGYQVSVFNRSNNSTINTLVQNPITGLFPFFSLKEFIFSLKKPRCILFMIKAGSPVDELILLIKPYLEHDDLIIDGGNSFFKDTILRCKMLKKSRILFLGAGISGGEEGALNGPAIMPGGTEEAYKRVSCIFKDISAKYKGESCVEYIGPNGSGHYVKMVHNGIEYSDMELIAESYFLLKKLLGVNNQEMSDIFCIWNTGELSSYLIEITGHILSKKNSQGIYELDRILDEASQKGTGMWTAQSALELHTPLSVITESVFIRYLSALRAQRFIASTVLKGPDCVLIDSNNKKEFIEDIRKALFLGKIISYAQGFNQMKEASQKYLWNLNFSNIAKIFRAGCIIRANFLNDIMTSFSKNNDVINLLLTPYFQDVINLYQQSLRRVIITATKNGIAVPVFSSALSYYDSYRTVNSSANLIQAQRDYFGSHTYKRIDEKGSFHTDWIH</sequence>
<dbReference type="KEGG" id="baj:BCTU_072"/>
<keyword evidence="19" id="KW-1185">Reference proteome</keyword>
<comment type="function">
    <text evidence="1 12">Catalyzes the oxidative decarboxylation of 6-phosphogluconate to ribulose 5-phosphate and CO(2), with concomitant reduction of NADP to NADPH.</text>
</comment>